<feature type="non-terminal residue" evidence="1">
    <location>
        <position position="53"/>
    </location>
</feature>
<proteinExistence type="predicted"/>
<dbReference type="Proteomes" id="UP001189624">
    <property type="component" value="Chromosome 3"/>
</dbReference>
<sequence>GHNSNLEVEGGNLGTQILEDKIQPSKCVNAWFKFFAKVEDPTRSLKFYLKRHK</sequence>
<reference evidence="1" key="1">
    <citation type="submission" date="2023-10" db="EMBL/GenBank/DDBJ databases">
        <authorList>
            <person name="Domelevo Entfellner J.-B."/>
        </authorList>
    </citation>
    <scope>NUCLEOTIDE SEQUENCE</scope>
</reference>
<dbReference type="AlphaFoldDB" id="A0AA86S758"/>
<organism evidence="1 2">
    <name type="scientific">Sphenostylis stenocarpa</name>
    <dbReference type="NCBI Taxonomy" id="92480"/>
    <lineage>
        <taxon>Eukaryota</taxon>
        <taxon>Viridiplantae</taxon>
        <taxon>Streptophyta</taxon>
        <taxon>Embryophyta</taxon>
        <taxon>Tracheophyta</taxon>
        <taxon>Spermatophyta</taxon>
        <taxon>Magnoliopsida</taxon>
        <taxon>eudicotyledons</taxon>
        <taxon>Gunneridae</taxon>
        <taxon>Pentapetalae</taxon>
        <taxon>rosids</taxon>
        <taxon>fabids</taxon>
        <taxon>Fabales</taxon>
        <taxon>Fabaceae</taxon>
        <taxon>Papilionoideae</taxon>
        <taxon>50 kb inversion clade</taxon>
        <taxon>NPAAA clade</taxon>
        <taxon>indigoferoid/millettioid clade</taxon>
        <taxon>Phaseoleae</taxon>
        <taxon>Sphenostylis</taxon>
    </lineage>
</organism>
<gene>
    <name evidence="1" type="ORF">AYBTSS11_LOCUS7165</name>
</gene>
<feature type="non-terminal residue" evidence="1">
    <location>
        <position position="1"/>
    </location>
</feature>
<keyword evidence="2" id="KW-1185">Reference proteome</keyword>
<protein>
    <submittedName>
        <fullName evidence="1">Uncharacterized protein</fullName>
    </submittedName>
</protein>
<accession>A0AA86S758</accession>
<dbReference type="EMBL" id="OY731400">
    <property type="protein sequence ID" value="CAJ1935875.1"/>
    <property type="molecule type" value="Genomic_DNA"/>
</dbReference>
<dbReference type="Gramene" id="rna-AYBTSS11_LOCUS7165">
    <property type="protein sequence ID" value="CAJ1935875.1"/>
    <property type="gene ID" value="gene-AYBTSS11_LOCUS7165"/>
</dbReference>
<evidence type="ECO:0000313" key="2">
    <source>
        <dbReference type="Proteomes" id="UP001189624"/>
    </source>
</evidence>
<name>A0AA86S758_9FABA</name>
<evidence type="ECO:0000313" key="1">
    <source>
        <dbReference type="EMBL" id="CAJ1935875.1"/>
    </source>
</evidence>